<evidence type="ECO:0000313" key="4">
    <source>
        <dbReference type="Proteomes" id="UP000095766"/>
    </source>
</evidence>
<feature type="compositionally biased region" description="Basic residues" evidence="1">
    <location>
        <begin position="110"/>
        <end position="125"/>
    </location>
</feature>
<feature type="compositionally biased region" description="Polar residues" evidence="1">
    <location>
        <begin position="68"/>
        <end position="84"/>
    </location>
</feature>
<dbReference type="RefSeq" id="WP_081028780.1">
    <property type="nucleotide sequence ID" value="NZ_CZAO01000012.1"/>
</dbReference>
<dbReference type="EMBL" id="CZAO01000012">
    <property type="protein sequence ID" value="CUP91007.1"/>
    <property type="molecule type" value="Genomic_DNA"/>
</dbReference>
<feature type="compositionally biased region" description="Basic and acidic residues" evidence="1">
    <location>
        <begin position="31"/>
        <end position="45"/>
    </location>
</feature>
<keyword evidence="2" id="KW-0732">Signal</keyword>
<feature type="region of interest" description="Disordered" evidence="1">
    <location>
        <begin position="31"/>
        <end position="152"/>
    </location>
</feature>
<organism evidence="3 4">
    <name type="scientific">Bacteroides uniformis</name>
    <dbReference type="NCBI Taxonomy" id="820"/>
    <lineage>
        <taxon>Bacteria</taxon>
        <taxon>Pseudomonadati</taxon>
        <taxon>Bacteroidota</taxon>
        <taxon>Bacteroidia</taxon>
        <taxon>Bacteroidales</taxon>
        <taxon>Bacteroidaceae</taxon>
        <taxon>Bacteroides</taxon>
    </lineage>
</organism>
<proteinExistence type="predicted"/>
<dbReference type="AlphaFoldDB" id="A0A174S4Y5"/>
<gene>
    <name evidence="3" type="ORF">ERS852510_02638</name>
</gene>
<dbReference type="Pfam" id="PF12099">
    <property type="entry name" value="DUF3575"/>
    <property type="match status" value="1"/>
</dbReference>
<accession>A0A174S4Y5</accession>
<feature type="compositionally biased region" description="Basic and acidic residues" evidence="1">
    <location>
        <begin position="90"/>
        <end position="109"/>
    </location>
</feature>
<dbReference type="InterPro" id="IPR021958">
    <property type="entry name" value="DUF3575"/>
</dbReference>
<name>A0A174S4Y5_BACUN</name>
<sequence>MKKFCNISCIYGLMLISASALNACSSCVDKDTKEEPDERMPKKEIVAQSAPSVPSVPSVKMKPVEESVTVSRAPMTSRSVNTAVASAKLQVKEEKKEKVVRKEQKDSGKKSKKRKQENKEKKQKRTGTPSTVDEHGSPKTVQSVQRKDFSPKSKVQTKERYFALKTNLAGWGVGAMNIAAEAQIDSHLSLELPLYYAPWKLGNRHALQQFTVQPEFRYWFEKPGQRHFVGMHLMASWYNFRWNRYRYQDTEALWGVGLSYGYKLPLSVHWGMEFALGAGYMRTHYDKFYNVENGILAEQASKSIWGITRLGLSFVYCF</sequence>
<dbReference type="Proteomes" id="UP000095766">
    <property type="component" value="Unassembled WGS sequence"/>
</dbReference>
<evidence type="ECO:0000313" key="3">
    <source>
        <dbReference type="EMBL" id="CUP91007.1"/>
    </source>
</evidence>
<evidence type="ECO:0000256" key="2">
    <source>
        <dbReference type="SAM" id="SignalP"/>
    </source>
</evidence>
<feature type="compositionally biased region" description="Low complexity" evidence="1">
    <location>
        <begin position="49"/>
        <end position="61"/>
    </location>
</feature>
<reference evidence="3 4" key="1">
    <citation type="submission" date="2015-09" db="EMBL/GenBank/DDBJ databases">
        <authorList>
            <consortium name="Pathogen Informatics"/>
        </authorList>
    </citation>
    <scope>NUCLEOTIDE SEQUENCE [LARGE SCALE GENOMIC DNA]</scope>
    <source>
        <strain evidence="3 4">2789STDY5834898</strain>
    </source>
</reference>
<evidence type="ECO:0000256" key="1">
    <source>
        <dbReference type="SAM" id="MobiDB-lite"/>
    </source>
</evidence>
<feature type="chain" id="PRO_5008032431" evidence="2">
    <location>
        <begin position="23"/>
        <end position="318"/>
    </location>
</feature>
<protein>
    <submittedName>
        <fullName evidence="3">Protein of uncharacterized function (DUF3575)</fullName>
    </submittedName>
</protein>
<feature type="signal peptide" evidence="2">
    <location>
        <begin position="1"/>
        <end position="22"/>
    </location>
</feature>